<feature type="domain" description="Peptidase S11 D-alanyl-D-alanine carboxypeptidase A N-terminal" evidence="13">
    <location>
        <begin position="93"/>
        <end position="313"/>
    </location>
</feature>
<evidence type="ECO:0000256" key="9">
    <source>
        <dbReference type="RuleBase" id="RU004016"/>
    </source>
</evidence>
<dbReference type="EC" id="3.4.16.4" evidence="14"/>
<reference evidence="14 15" key="1">
    <citation type="submission" date="2020-08" db="EMBL/GenBank/DDBJ databases">
        <title>Genomic Encyclopedia of Type Strains, Phase III (KMG-III): the genomes of soil and plant-associated and newly described type strains.</title>
        <authorList>
            <person name="Whitman W."/>
        </authorList>
    </citation>
    <scope>NUCLEOTIDE SEQUENCE [LARGE SCALE GENOMIC DNA]</scope>
    <source>
        <strain evidence="14 15">CECT 8577</strain>
    </source>
</reference>
<feature type="signal peptide" evidence="12">
    <location>
        <begin position="1"/>
        <end position="21"/>
    </location>
</feature>
<keyword evidence="4" id="KW-0133">Cell shape</keyword>
<feature type="chain" id="PRO_5039050647" evidence="12">
    <location>
        <begin position="22"/>
        <end position="420"/>
    </location>
</feature>
<evidence type="ECO:0000256" key="12">
    <source>
        <dbReference type="SAM" id="SignalP"/>
    </source>
</evidence>
<dbReference type="PANTHER" id="PTHR21581">
    <property type="entry name" value="D-ALANYL-D-ALANINE CARBOXYPEPTIDASE"/>
    <property type="match status" value="1"/>
</dbReference>
<name>A0A839RVC9_9PSEU</name>
<keyword evidence="2 12" id="KW-0732">Signal</keyword>
<feature type="transmembrane region" description="Helical" evidence="11">
    <location>
        <begin position="393"/>
        <end position="414"/>
    </location>
</feature>
<evidence type="ECO:0000313" key="14">
    <source>
        <dbReference type="EMBL" id="MBB3049032.1"/>
    </source>
</evidence>
<dbReference type="GO" id="GO:0009002">
    <property type="term" value="F:serine-type D-Ala-D-Ala carboxypeptidase activity"/>
    <property type="evidence" value="ECO:0007669"/>
    <property type="project" value="UniProtKB-EC"/>
</dbReference>
<evidence type="ECO:0000256" key="2">
    <source>
        <dbReference type="ARBA" id="ARBA00022729"/>
    </source>
</evidence>
<evidence type="ECO:0000256" key="4">
    <source>
        <dbReference type="ARBA" id="ARBA00022960"/>
    </source>
</evidence>
<dbReference type="PANTHER" id="PTHR21581:SF33">
    <property type="entry name" value="D-ALANYL-D-ALANINE CARBOXYPEPTIDASE DACB"/>
    <property type="match status" value="1"/>
</dbReference>
<protein>
    <submittedName>
        <fullName evidence="14">D-alanyl-D-alanine carboxypeptidase (Penicillin-binding protein 5/6)</fullName>
        <ecNumber evidence="14">3.4.16.4</ecNumber>
    </submittedName>
</protein>
<evidence type="ECO:0000259" key="13">
    <source>
        <dbReference type="Pfam" id="PF00768"/>
    </source>
</evidence>
<keyword evidence="11" id="KW-0472">Membrane</keyword>
<keyword evidence="3 14" id="KW-0378">Hydrolase</keyword>
<evidence type="ECO:0000313" key="15">
    <source>
        <dbReference type="Proteomes" id="UP000550714"/>
    </source>
</evidence>
<dbReference type="SUPFAM" id="SSF56601">
    <property type="entry name" value="beta-lactamase/transpeptidase-like"/>
    <property type="match status" value="1"/>
</dbReference>
<proteinExistence type="inferred from homology"/>
<dbReference type="PRINTS" id="PR00725">
    <property type="entry name" value="DADACBPTASE1"/>
</dbReference>
<dbReference type="InterPro" id="IPR001967">
    <property type="entry name" value="Peptidase_S11_N"/>
</dbReference>
<dbReference type="Gene3D" id="3.40.710.10">
    <property type="entry name" value="DD-peptidase/beta-lactamase superfamily"/>
    <property type="match status" value="1"/>
</dbReference>
<feature type="compositionally biased region" description="Polar residues" evidence="10">
    <location>
        <begin position="28"/>
        <end position="40"/>
    </location>
</feature>
<feature type="region of interest" description="Disordered" evidence="10">
    <location>
        <begin position="27"/>
        <end position="91"/>
    </location>
</feature>
<accession>A0A839RVC9</accession>
<evidence type="ECO:0000256" key="6">
    <source>
        <dbReference type="ARBA" id="ARBA00023316"/>
    </source>
</evidence>
<feature type="binding site" evidence="8">
    <location>
        <position position="284"/>
    </location>
    <ligand>
        <name>substrate</name>
    </ligand>
</feature>
<dbReference type="EMBL" id="JACHWU010000001">
    <property type="protein sequence ID" value="MBB3049032.1"/>
    <property type="molecule type" value="Genomic_DNA"/>
</dbReference>
<evidence type="ECO:0000256" key="8">
    <source>
        <dbReference type="PIRSR" id="PIRSR618044-2"/>
    </source>
</evidence>
<keyword evidence="5" id="KW-0573">Peptidoglycan synthesis</keyword>
<dbReference type="GO" id="GO:0008360">
    <property type="term" value="P:regulation of cell shape"/>
    <property type="evidence" value="ECO:0007669"/>
    <property type="project" value="UniProtKB-KW"/>
</dbReference>
<comment type="similarity">
    <text evidence="1 9">Belongs to the peptidase S11 family.</text>
</comment>
<keyword evidence="6" id="KW-0961">Cell wall biogenesis/degradation</keyword>
<feature type="active site" description="Acyl-ester intermediate" evidence="7">
    <location>
        <position position="123"/>
    </location>
</feature>
<evidence type="ECO:0000256" key="11">
    <source>
        <dbReference type="SAM" id="Phobius"/>
    </source>
</evidence>
<evidence type="ECO:0000256" key="10">
    <source>
        <dbReference type="SAM" id="MobiDB-lite"/>
    </source>
</evidence>
<keyword evidence="15" id="KW-1185">Reference proteome</keyword>
<dbReference type="GO" id="GO:0006508">
    <property type="term" value="P:proteolysis"/>
    <property type="evidence" value="ECO:0007669"/>
    <property type="project" value="InterPro"/>
</dbReference>
<keyword evidence="14" id="KW-0121">Carboxypeptidase</keyword>
<organism evidence="14 15">
    <name type="scientific">Prauserella isguenensis</name>
    <dbReference type="NCBI Taxonomy" id="1470180"/>
    <lineage>
        <taxon>Bacteria</taxon>
        <taxon>Bacillati</taxon>
        <taxon>Actinomycetota</taxon>
        <taxon>Actinomycetes</taxon>
        <taxon>Pseudonocardiales</taxon>
        <taxon>Pseudonocardiaceae</taxon>
        <taxon>Prauserella</taxon>
    </lineage>
</organism>
<gene>
    <name evidence="14" type="ORF">FHS23_000027</name>
</gene>
<keyword evidence="11" id="KW-1133">Transmembrane helix</keyword>
<feature type="active site" evidence="7">
    <location>
        <position position="178"/>
    </location>
</feature>
<dbReference type="RefSeq" id="WP_343053535.1">
    <property type="nucleotide sequence ID" value="NZ_JACHWU010000001.1"/>
</dbReference>
<keyword evidence="14" id="KW-0645">Protease</keyword>
<sequence>MHTARIRVLVIAALAALIVTSAPLVPSATPSARAQSNCPNATLPPPPVDESEEPKPGRRAPAPLPVPAEPPGGGRLGECGLVLPPGAPRPPQPLTAKNWLIQDLDSGQVLAARHPHGRQRPASLIKTLLALVAIDELDPNRVVRPTKEDASQECSCVGIEAGSPYTAHDLLMGLMMESGNDAAHALATALGGVPTTLRKMNRMAHRLGATDTRAATPSGLDGPGMVTSAYDQALLYRHALSKPQYVEAVSTREIAFPGPHGEPSYPVVNDDRLHTEYAGFLGGKTGFTSDARHAYVGGAMRNGRRIAVVLLRAEQEPIRVSEQAMSMLDYGFQLAAAGTPAVGRVTTAPPPPPPQPRRTEDPADDGAGNRSATAGGPEGTAARAADEQEPTTGVGWIIGIVMLVAVATGVGIALTRDEQI</sequence>
<evidence type="ECO:0000256" key="5">
    <source>
        <dbReference type="ARBA" id="ARBA00022984"/>
    </source>
</evidence>
<evidence type="ECO:0000256" key="1">
    <source>
        <dbReference type="ARBA" id="ARBA00007164"/>
    </source>
</evidence>
<dbReference type="Pfam" id="PF00768">
    <property type="entry name" value="Peptidase_S11"/>
    <property type="match status" value="1"/>
</dbReference>
<evidence type="ECO:0000256" key="3">
    <source>
        <dbReference type="ARBA" id="ARBA00022801"/>
    </source>
</evidence>
<feature type="active site" description="Proton acceptor" evidence="7">
    <location>
        <position position="126"/>
    </location>
</feature>
<comment type="caution">
    <text evidence="14">The sequence shown here is derived from an EMBL/GenBank/DDBJ whole genome shotgun (WGS) entry which is preliminary data.</text>
</comment>
<keyword evidence="11" id="KW-0812">Transmembrane</keyword>
<dbReference type="GO" id="GO:0009252">
    <property type="term" value="P:peptidoglycan biosynthetic process"/>
    <property type="evidence" value="ECO:0007669"/>
    <property type="project" value="UniProtKB-KW"/>
</dbReference>
<dbReference type="InterPro" id="IPR012338">
    <property type="entry name" value="Beta-lactam/transpept-like"/>
</dbReference>
<feature type="region of interest" description="Disordered" evidence="10">
    <location>
        <begin position="342"/>
        <end position="389"/>
    </location>
</feature>
<evidence type="ECO:0000256" key="7">
    <source>
        <dbReference type="PIRSR" id="PIRSR618044-1"/>
    </source>
</evidence>
<dbReference type="AlphaFoldDB" id="A0A839RVC9"/>
<dbReference type="InterPro" id="IPR018044">
    <property type="entry name" value="Peptidase_S11"/>
</dbReference>
<dbReference type="Proteomes" id="UP000550714">
    <property type="component" value="Unassembled WGS sequence"/>
</dbReference>
<dbReference type="GO" id="GO:0071555">
    <property type="term" value="P:cell wall organization"/>
    <property type="evidence" value="ECO:0007669"/>
    <property type="project" value="UniProtKB-KW"/>
</dbReference>